<evidence type="ECO:0000259" key="4">
    <source>
        <dbReference type="PROSITE" id="PS01124"/>
    </source>
</evidence>
<organism evidence="5 6">
    <name type="scientific">Candidatus Mediterraneibacter stercoravium</name>
    <dbReference type="NCBI Taxonomy" id="2838685"/>
    <lineage>
        <taxon>Bacteria</taxon>
        <taxon>Bacillati</taxon>
        <taxon>Bacillota</taxon>
        <taxon>Clostridia</taxon>
        <taxon>Lachnospirales</taxon>
        <taxon>Lachnospiraceae</taxon>
        <taxon>Mediterraneibacter</taxon>
    </lineage>
</organism>
<keyword evidence="1" id="KW-0805">Transcription regulation</keyword>
<dbReference type="Pfam" id="PF12833">
    <property type="entry name" value="HTH_18"/>
    <property type="match status" value="1"/>
</dbReference>
<evidence type="ECO:0000256" key="1">
    <source>
        <dbReference type="ARBA" id="ARBA00023015"/>
    </source>
</evidence>
<reference evidence="5" key="2">
    <citation type="submission" date="2021-04" db="EMBL/GenBank/DDBJ databases">
        <authorList>
            <person name="Gilroy R."/>
        </authorList>
    </citation>
    <scope>NUCLEOTIDE SEQUENCE</scope>
    <source>
        <strain evidence="5">CHK196-3914</strain>
    </source>
</reference>
<dbReference type="InterPro" id="IPR018062">
    <property type="entry name" value="HTH_AraC-typ_CS"/>
</dbReference>
<sequence length="339" mass="38965">MDKESIQEISQKLSDVMPGKCLMVRYSAGRREPDSEYTEQDLPSDARIKIITYELYPGIEISYNYFSADRFHFHHCHRTSALAIDHCCRGRIGWEMGDGLSLYFGSGDLSFHMNTKCSDSVITLPLGYYEGLSLSLDMDILEEHSPELIREAGIDIRKLCLKFCGKKNVAALPASSHIEHIFSEVYNLPEKMILPYLKLKCQELLLFLEMTEPAETCSLDPYHSGQTEIIRRIHDRITEDLRRRYTIDELSRQYTINTAALKAVFKSVYGLPIASYMKHYRISRAAQMLRETDESISSISASVGYESQSKFSKAFKDVMNILPTDYRKKMLVNQTLTRE</sequence>
<evidence type="ECO:0000256" key="3">
    <source>
        <dbReference type="ARBA" id="ARBA00023163"/>
    </source>
</evidence>
<comment type="caution">
    <text evidence="5">The sequence shown here is derived from an EMBL/GenBank/DDBJ whole genome shotgun (WGS) entry which is preliminary data.</text>
</comment>
<accession>A0A9D2GAE4</accession>
<dbReference type="InterPro" id="IPR053142">
    <property type="entry name" value="PchR_regulatory_protein"/>
</dbReference>
<dbReference type="PANTHER" id="PTHR47893:SF1">
    <property type="entry name" value="REGULATORY PROTEIN PCHR"/>
    <property type="match status" value="1"/>
</dbReference>
<evidence type="ECO:0000313" key="5">
    <source>
        <dbReference type="EMBL" id="HIZ75588.1"/>
    </source>
</evidence>
<dbReference type="GO" id="GO:0003700">
    <property type="term" value="F:DNA-binding transcription factor activity"/>
    <property type="evidence" value="ECO:0007669"/>
    <property type="project" value="InterPro"/>
</dbReference>
<dbReference type="SUPFAM" id="SSF46689">
    <property type="entry name" value="Homeodomain-like"/>
    <property type="match status" value="2"/>
</dbReference>
<name>A0A9D2GAE4_9FIRM</name>
<keyword evidence="2" id="KW-0238">DNA-binding</keyword>
<keyword evidence="3" id="KW-0804">Transcription</keyword>
<reference evidence="5" key="1">
    <citation type="journal article" date="2021" name="PeerJ">
        <title>Extensive microbial diversity within the chicken gut microbiome revealed by metagenomics and culture.</title>
        <authorList>
            <person name="Gilroy R."/>
            <person name="Ravi A."/>
            <person name="Getino M."/>
            <person name="Pursley I."/>
            <person name="Horton D.L."/>
            <person name="Alikhan N.F."/>
            <person name="Baker D."/>
            <person name="Gharbi K."/>
            <person name="Hall N."/>
            <person name="Watson M."/>
            <person name="Adriaenssens E.M."/>
            <person name="Foster-Nyarko E."/>
            <person name="Jarju S."/>
            <person name="Secka A."/>
            <person name="Antonio M."/>
            <person name="Oren A."/>
            <person name="Chaudhuri R.R."/>
            <person name="La Ragione R."/>
            <person name="Hildebrand F."/>
            <person name="Pallen M.J."/>
        </authorList>
    </citation>
    <scope>NUCLEOTIDE SEQUENCE</scope>
    <source>
        <strain evidence="5">CHK196-3914</strain>
    </source>
</reference>
<dbReference type="SMART" id="SM00342">
    <property type="entry name" value="HTH_ARAC"/>
    <property type="match status" value="1"/>
</dbReference>
<dbReference type="PRINTS" id="PR00032">
    <property type="entry name" value="HTHARAC"/>
</dbReference>
<dbReference type="InterPro" id="IPR020449">
    <property type="entry name" value="Tscrpt_reg_AraC-type_HTH"/>
</dbReference>
<dbReference type="InterPro" id="IPR018060">
    <property type="entry name" value="HTH_AraC"/>
</dbReference>
<dbReference type="PROSITE" id="PS01124">
    <property type="entry name" value="HTH_ARAC_FAMILY_2"/>
    <property type="match status" value="1"/>
</dbReference>
<dbReference type="PANTHER" id="PTHR47893">
    <property type="entry name" value="REGULATORY PROTEIN PCHR"/>
    <property type="match status" value="1"/>
</dbReference>
<protein>
    <submittedName>
        <fullName evidence="5">AraC family transcriptional regulator</fullName>
    </submittedName>
</protein>
<gene>
    <name evidence="5" type="ORF">H9723_10190</name>
</gene>
<dbReference type="GO" id="GO:0043565">
    <property type="term" value="F:sequence-specific DNA binding"/>
    <property type="evidence" value="ECO:0007669"/>
    <property type="project" value="InterPro"/>
</dbReference>
<dbReference type="EMBL" id="DXAY01000240">
    <property type="protein sequence ID" value="HIZ75588.1"/>
    <property type="molecule type" value="Genomic_DNA"/>
</dbReference>
<dbReference type="InterPro" id="IPR009057">
    <property type="entry name" value="Homeodomain-like_sf"/>
</dbReference>
<dbReference type="Gene3D" id="1.10.10.60">
    <property type="entry name" value="Homeodomain-like"/>
    <property type="match status" value="2"/>
</dbReference>
<evidence type="ECO:0000313" key="6">
    <source>
        <dbReference type="Proteomes" id="UP000824116"/>
    </source>
</evidence>
<dbReference type="PROSITE" id="PS00041">
    <property type="entry name" value="HTH_ARAC_FAMILY_1"/>
    <property type="match status" value="1"/>
</dbReference>
<feature type="domain" description="HTH araC/xylS-type" evidence="4">
    <location>
        <begin position="231"/>
        <end position="329"/>
    </location>
</feature>
<dbReference type="Proteomes" id="UP000824116">
    <property type="component" value="Unassembled WGS sequence"/>
</dbReference>
<dbReference type="AlphaFoldDB" id="A0A9D2GAE4"/>
<evidence type="ECO:0000256" key="2">
    <source>
        <dbReference type="ARBA" id="ARBA00023125"/>
    </source>
</evidence>
<proteinExistence type="predicted"/>